<protein>
    <recommendedName>
        <fullName evidence="8">TPX2 C-terminal domain-containing protein</fullName>
    </recommendedName>
</protein>
<feature type="region of interest" description="Disordered" evidence="7">
    <location>
        <begin position="490"/>
        <end position="547"/>
    </location>
</feature>
<comment type="subcellular location">
    <subcellularLocation>
        <location evidence="1">Cytoplasm</location>
        <location evidence="1">Cytoskeleton</location>
    </subcellularLocation>
</comment>
<reference evidence="9 10" key="1">
    <citation type="submission" date="2019-01" db="EMBL/GenBank/DDBJ databases">
        <title>Sequencing of cultivated peanut Arachis hypogaea provides insights into genome evolution and oil improvement.</title>
        <authorList>
            <person name="Chen X."/>
        </authorList>
    </citation>
    <scope>NUCLEOTIDE SEQUENCE [LARGE SCALE GENOMIC DNA]</scope>
    <source>
        <strain evidence="10">cv. Fuhuasheng</strain>
        <tissue evidence="9">Leaves</tissue>
    </source>
</reference>
<feature type="region of interest" description="Disordered" evidence="7">
    <location>
        <begin position="570"/>
        <end position="657"/>
    </location>
</feature>
<evidence type="ECO:0000256" key="3">
    <source>
        <dbReference type="ARBA" id="ARBA00022490"/>
    </source>
</evidence>
<accession>A0A445DGV8</accession>
<keyword evidence="3" id="KW-0963">Cytoplasm</keyword>
<evidence type="ECO:0000256" key="5">
    <source>
        <dbReference type="ARBA" id="ARBA00023212"/>
    </source>
</evidence>
<dbReference type="GO" id="GO:0005874">
    <property type="term" value="C:microtubule"/>
    <property type="evidence" value="ECO:0007669"/>
    <property type="project" value="UniProtKB-KW"/>
</dbReference>
<evidence type="ECO:0000256" key="2">
    <source>
        <dbReference type="ARBA" id="ARBA00005885"/>
    </source>
</evidence>
<dbReference type="Pfam" id="PF06886">
    <property type="entry name" value="TPX2"/>
    <property type="match status" value="1"/>
</dbReference>
<dbReference type="EMBL" id="SDMP01000004">
    <property type="protein sequence ID" value="RYR62404.1"/>
    <property type="molecule type" value="Genomic_DNA"/>
</dbReference>
<evidence type="ECO:0000313" key="10">
    <source>
        <dbReference type="Proteomes" id="UP000289738"/>
    </source>
</evidence>
<feature type="region of interest" description="Disordered" evidence="7">
    <location>
        <begin position="382"/>
        <end position="408"/>
    </location>
</feature>
<feature type="compositionally biased region" description="Polar residues" evidence="7">
    <location>
        <begin position="570"/>
        <end position="594"/>
    </location>
</feature>
<comment type="similarity">
    <text evidence="2">Belongs to the TPX2 family.</text>
</comment>
<feature type="compositionally biased region" description="Basic and acidic residues" evidence="7">
    <location>
        <begin position="330"/>
        <end position="344"/>
    </location>
</feature>
<feature type="compositionally biased region" description="Polar residues" evidence="7">
    <location>
        <begin position="348"/>
        <end position="365"/>
    </location>
</feature>
<feature type="domain" description="TPX2 C-terminal" evidence="8">
    <location>
        <begin position="431"/>
        <end position="503"/>
    </location>
</feature>
<organism evidence="9 10">
    <name type="scientific">Arachis hypogaea</name>
    <name type="common">Peanut</name>
    <dbReference type="NCBI Taxonomy" id="3818"/>
    <lineage>
        <taxon>Eukaryota</taxon>
        <taxon>Viridiplantae</taxon>
        <taxon>Streptophyta</taxon>
        <taxon>Embryophyta</taxon>
        <taxon>Tracheophyta</taxon>
        <taxon>Spermatophyta</taxon>
        <taxon>Magnoliopsida</taxon>
        <taxon>eudicotyledons</taxon>
        <taxon>Gunneridae</taxon>
        <taxon>Pentapetalae</taxon>
        <taxon>rosids</taxon>
        <taxon>fabids</taxon>
        <taxon>Fabales</taxon>
        <taxon>Fabaceae</taxon>
        <taxon>Papilionoideae</taxon>
        <taxon>50 kb inversion clade</taxon>
        <taxon>dalbergioids sensu lato</taxon>
        <taxon>Dalbergieae</taxon>
        <taxon>Pterocarpus clade</taxon>
        <taxon>Arachis</taxon>
    </lineage>
</organism>
<feature type="compositionally biased region" description="Basic and acidic residues" evidence="7">
    <location>
        <begin position="618"/>
        <end position="629"/>
    </location>
</feature>
<evidence type="ECO:0000313" key="9">
    <source>
        <dbReference type="EMBL" id="RYR62404.1"/>
    </source>
</evidence>
<dbReference type="AlphaFoldDB" id="A0A445DGV8"/>
<sequence>MIDDMAGEVEESFSINFQANSIHSGSISFGRFETEPLSWERRSSFSHNRYLEEVEKCSKPGLVTQKKAYFEAHCKEKGLFGFIPSGGHDKSDRANCENKGSEGMSNHEGFDSNDDVHYVQYDEMSREDFDSNENTYSVQIEKNFQEPNEDDFYIQFDQRFQEDFGADVASNYVEIEERSQEEFVHKHNGSDYHGDYEMITCEREYVIRECPIVSVSSLQTESPMNSSNYLEDFTHKDITLDEACRFENETRNILLVSYEGVTEAKKDDETANDDEFSRSTSMTVNEPAHGVDRAILHDPVNPSPKETKTKPSLNFEVKNIQVRKSSSSRSSKDPAKYHGRESPRRTTMGKNSSKPATPTTRSLSRTTKEVSKVLESLIHERKSDKVSRVKKDAESQATVLKTNSKGIQEAERSNRTFNTTKSDGKPKAAAFNFKCSERAERRKEASFYLKLEEKLHAKEAEMNQIQAISQEKKEADIKKLRKSLTFKATPMPSFYRTNSPSQSQGNKAVSSNTRSSKAQNQPKCSGSEAAVSLPSKSKTRSDQSSCEYVTSNERYSILVEECSQTNVSKASRTISPAPSTSQSCGPNPATNNRLSGEKEQAKVTLQKHRVSESSKGAKRQDNEGKDSDQTQKTSKHRFEIMRNSSSRGGNLTVRVAS</sequence>
<dbReference type="InterPro" id="IPR027329">
    <property type="entry name" value="TPX2_C"/>
</dbReference>
<evidence type="ECO:0000256" key="4">
    <source>
        <dbReference type="ARBA" id="ARBA00022701"/>
    </source>
</evidence>
<feature type="compositionally biased region" description="Polar residues" evidence="7">
    <location>
        <begin position="395"/>
        <end position="406"/>
    </location>
</feature>
<proteinExistence type="inferred from homology"/>
<keyword evidence="5" id="KW-0206">Cytoskeleton</keyword>
<evidence type="ECO:0000256" key="7">
    <source>
        <dbReference type="SAM" id="MobiDB-lite"/>
    </source>
</evidence>
<feature type="region of interest" description="Disordered" evidence="7">
    <location>
        <begin position="93"/>
        <end position="113"/>
    </location>
</feature>
<dbReference type="PANTHER" id="PTHR47067:SF6">
    <property type="entry name" value="PROTEIN WVD2-LIKE 7"/>
    <property type="match status" value="1"/>
</dbReference>
<comment type="caution">
    <text evidence="9">The sequence shown here is derived from an EMBL/GenBank/DDBJ whole genome shotgun (WGS) entry which is preliminary data.</text>
</comment>
<dbReference type="PANTHER" id="PTHR47067">
    <property type="entry name" value="TPX2 (TARGETING PROTEIN FOR XKLP2) PROTEIN FAMILY-RELATED"/>
    <property type="match status" value="1"/>
</dbReference>
<feature type="coiled-coil region" evidence="6">
    <location>
        <begin position="448"/>
        <end position="478"/>
    </location>
</feature>
<feature type="compositionally biased region" description="Polar residues" evidence="7">
    <location>
        <begin position="495"/>
        <end position="524"/>
    </location>
</feature>
<evidence type="ECO:0000256" key="1">
    <source>
        <dbReference type="ARBA" id="ARBA00004245"/>
    </source>
</evidence>
<feature type="region of interest" description="Disordered" evidence="7">
    <location>
        <begin position="265"/>
        <end position="370"/>
    </location>
</feature>
<evidence type="ECO:0000259" key="8">
    <source>
        <dbReference type="Pfam" id="PF06886"/>
    </source>
</evidence>
<feature type="compositionally biased region" description="Basic and acidic residues" evidence="7">
    <location>
        <begin position="382"/>
        <end position="394"/>
    </location>
</feature>
<name>A0A445DGV8_ARAHY</name>
<gene>
    <name evidence="9" type="ORF">Ahy_A04g019954</name>
</gene>
<dbReference type="Proteomes" id="UP000289738">
    <property type="component" value="Chromosome A04"/>
</dbReference>
<keyword evidence="10" id="KW-1185">Reference proteome</keyword>
<dbReference type="InterPro" id="IPR044216">
    <property type="entry name" value="WDL7"/>
</dbReference>
<evidence type="ECO:0000256" key="6">
    <source>
        <dbReference type="SAM" id="Coils"/>
    </source>
</evidence>
<keyword evidence="6" id="KW-0175">Coiled coil</keyword>
<dbReference type="STRING" id="3818.A0A445DGV8"/>
<keyword evidence="4" id="KW-0493">Microtubule</keyword>